<sequence>MTLPRSLSGFPPLSPGRRTHNHSETSLFGVDPAEVEGIARTWRAAAIAIHAADVEAVGAALGPSSRVVRALAATIGPARSAVDSIGERLTTMSLMLRTFDATTADADARSGTRFRSLRNR</sequence>
<dbReference type="AlphaFoldDB" id="A0AAX3TCL2"/>
<dbReference type="RefSeq" id="WP_159370605.1">
    <property type="nucleotide sequence ID" value="NZ_CP095552.1"/>
</dbReference>
<accession>A0AAX3TCL2</accession>
<feature type="region of interest" description="Disordered" evidence="1">
    <location>
        <begin position="1"/>
        <end position="28"/>
    </location>
</feature>
<evidence type="ECO:0000313" key="3">
    <source>
        <dbReference type="Proteomes" id="UP001213504"/>
    </source>
</evidence>
<dbReference type="EMBL" id="CP121270">
    <property type="protein sequence ID" value="WFP26667.1"/>
    <property type="molecule type" value="Genomic_DNA"/>
</dbReference>
<evidence type="ECO:0008006" key="4">
    <source>
        <dbReference type="Google" id="ProtNLM"/>
    </source>
</evidence>
<reference evidence="2" key="1">
    <citation type="submission" date="2023-04" db="EMBL/GenBank/DDBJ databases">
        <title>Complete genome sequence of a phthalic acid esters degrading bacterial strain.</title>
        <authorList>
            <person name="Weng L."/>
            <person name="Jia Y."/>
            <person name="Ren L."/>
        </authorList>
    </citation>
    <scope>NUCLEOTIDE SEQUENCE</scope>
    <source>
        <strain evidence="2">RL-LY01</strain>
    </source>
</reference>
<gene>
    <name evidence="2" type="ORF">P9A14_09340</name>
</gene>
<protein>
    <recommendedName>
        <fullName evidence="4">ESX-1 secretion-associated protein</fullName>
    </recommendedName>
</protein>
<organism evidence="2 3">
    <name type="scientific">Gordonia hongkongensis</name>
    <dbReference type="NCBI Taxonomy" id="1701090"/>
    <lineage>
        <taxon>Bacteria</taxon>
        <taxon>Bacillati</taxon>
        <taxon>Actinomycetota</taxon>
        <taxon>Actinomycetes</taxon>
        <taxon>Mycobacteriales</taxon>
        <taxon>Gordoniaceae</taxon>
        <taxon>Gordonia</taxon>
    </lineage>
</organism>
<dbReference type="Proteomes" id="UP001213504">
    <property type="component" value="Chromosome"/>
</dbReference>
<proteinExistence type="predicted"/>
<evidence type="ECO:0000256" key="1">
    <source>
        <dbReference type="SAM" id="MobiDB-lite"/>
    </source>
</evidence>
<name>A0AAX3TCL2_9ACTN</name>
<evidence type="ECO:0000313" key="2">
    <source>
        <dbReference type="EMBL" id="WFP26667.1"/>
    </source>
</evidence>